<proteinExistence type="predicted"/>
<accession>A0A1J8R3Z3</accession>
<evidence type="ECO:0000313" key="1">
    <source>
        <dbReference type="EMBL" id="OJA20361.1"/>
    </source>
</evidence>
<organism evidence="1 2">
    <name type="scientific">Rhizopogon vesiculosus</name>
    <dbReference type="NCBI Taxonomy" id="180088"/>
    <lineage>
        <taxon>Eukaryota</taxon>
        <taxon>Fungi</taxon>
        <taxon>Dikarya</taxon>
        <taxon>Basidiomycota</taxon>
        <taxon>Agaricomycotina</taxon>
        <taxon>Agaricomycetes</taxon>
        <taxon>Agaricomycetidae</taxon>
        <taxon>Boletales</taxon>
        <taxon>Suillineae</taxon>
        <taxon>Rhizopogonaceae</taxon>
        <taxon>Rhizopogon</taxon>
    </lineage>
</organism>
<keyword evidence="2" id="KW-1185">Reference proteome</keyword>
<evidence type="ECO:0000313" key="2">
    <source>
        <dbReference type="Proteomes" id="UP000183567"/>
    </source>
</evidence>
<sequence>MEKTREHLDRDFSFPSSVVPADEVDVVIQEDNIARQPVRAPSLFYLFHVDIESWCIGNRPVMDTETGNWPISMKHSGEFNLMKLNYEASPLRLYPCRRSCPSVWRSSTEYVHAGDGVYNWDTGFDVRKVFEGCVVKWTLCDGCVNPRCERDVHKLDRDFWFPSSVVPAHEVDVVIQEDNIARHQPVRVPSLFRLFRVNIESLCIVVRNVPFQGSVRHYYLRNKNFDTFDTDIQQIKILKPGSSVGRSGFKRRNVREGPFEVVGMASSSAHAKVTNRNGPMKY</sequence>
<reference evidence="1 2" key="1">
    <citation type="submission" date="2016-03" db="EMBL/GenBank/DDBJ databases">
        <title>Comparative genomics of the ectomycorrhizal sister species Rhizopogon vinicolor and Rhizopogon vesiculosus (Basidiomycota: Boletales) reveals a divergence of the mating type B locus.</title>
        <authorList>
            <person name="Mujic A.B."/>
            <person name="Kuo A."/>
            <person name="Tritt A."/>
            <person name="Lipzen A."/>
            <person name="Chen C."/>
            <person name="Johnson J."/>
            <person name="Sharma A."/>
            <person name="Barry K."/>
            <person name="Grigoriev I.V."/>
            <person name="Spatafora J.W."/>
        </authorList>
    </citation>
    <scope>NUCLEOTIDE SEQUENCE [LARGE SCALE GENOMIC DNA]</scope>
    <source>
        <strain evidence="1 2">AM-OR11-056</strain>
    </source>
</reference>
<dbReference type="Proteomes" id="UP000183567">
    <property type="component" value="Unassembled WGS sequence"/>
</dbReference>
<dbReference type="EMBL" id="LVVM01000587">
    <property type="protein sequence ID" value="OJA20361.1"/>
    <property type="molecule type" value="Genomic_DNA"/>
</dbReference>
<name>A0A1J8R3Z3_9AGAM</name>
<gene>
    <name evidence="1" type="ORF">AZE42_07312</name>
</gene>
<dbReference type="AlphaFoldDB" id="A0A1J8R3Z3"/>
<protein>
    <submittedName>
        <fullName evidence="1">Uncharacterized protein</fullName>
    </submittedName>
</protein>
<comment type="caution">
    <text evidence="1">The sequence shown here is derived from an EMBL/GenBank/DDBJ whole genome shotgun (WGS) entry which is preliminary data.</text>
</comment>